<evidence type="ECO:0000313" key="1">
    <source>
        <dbReference type="EMBL" id="AVV30159.1"/>
    </source>
</evidence>
<name>A0A455JVD7_9CETA</name>
<reference evidence="1" key="1">
    <citation type="submission" date="2017-02" db="EMBL/GenBank/DDBJ databases">
        <authorList>
            <person name="Li C."/>
        </authorList>
    </citation>
    <scope>NUCLEOTIDE SEQUENCE</scope>
</reference>
<dbReference type="EMBL" id="KY679562">
    <property type="protein sequence ID" value="AVV30159.1"/>
    <property type="molecule type" value="Genomic_DNA"/>
</dbReference>
<protein>
    <submittedName>
        <fullName evidence="1">LCY</fullName>
    </submittedName>
</protein>
<dbReference type="AlphaFoldDB" id="A0A455JVD7"/>
<organism evidence="1">
    <name type="scientific">Bos mutus</name>
    <name type="common">wild yak</name>
    <dbReference type="NCBI Taxonomy" id="72004"/>
    <lineage>
        <taxon>Eukaryota</taxon>
        <taxon>Metazoa</taxon>
        <taxon>Chordata</taxon>
        <taxon>Craniata</taxon>
        <taxon>Vertebrata</taxon>
        <taxon>Euteleostomi</taxon>
        <taxon>Mammalia</taxon>
        <taxon>Eutheria</taxon>
        <taxon>Laurasiatheria</taxon>
        <taxon>Artiodactyla</taxon>
        <taxon>Ruminantia</taxon>
        <taxon>Pecora</taxon>
        <taxon>Bovidae</taxon>
        <taxon>Bovinae</taxon>
        <taxon>Bos</taxon>
    </lineage>
</organism>
<proteinExistence type="predicted"/>
<sequence>MDLTELSLISLKILCPRPPSTLHLSPPDIYLPLLNSKYLGNPGLPHNPGDFPSRTGTRTAQTTYCRVGRRPGLLSTLPPRVPAPLQIPFYDGALLGLPQEKASLSPPNSLPFLEGTSHRFIKRWPVQIGAMSGGEGSDPSLPQGVT</sequence>
<accession>A0A455JVD7</accession>